<reference evidence="2" key="1">
    <citation type="submission" date="2021-07" db="EMBL/GenBank/DDBJ databases">
        <title>Complete genome sequencing of a Clostridium isolate.</title>
        <authorList>
            <person name="Ueki A."/>
            <person name="Tonouchi A."/>
        </authorList>
    </citation>
    <scope>NUCLEOTIDE SEQUENCE [LARGE SCALE GENOMIC DNA]</scope>
    <source>
        <strain evidence="2">C5S11</strain>
    </source>
</reference>
<keyword evidence="2" id="KW-1185">Reference proteome</keyword>
<name>A0ABM7T9G2_9CLOT</name>
<protein>
    <recommendedName>
        <fullName evidence="3">DUF3795 domain-containing protein</fullName>
    </recommendedName>
</protein>
<dbReference type="EMBL" id="AP024849">
    <property type="protein sequence ID" value="BCZ47726.1"/>
    <property type="molecule type" value="Genomic_DNA"/>
</dbReference>
<sequence>MKNMAESRCGILCSECVYKEQMNCKGCVNIEKPFWGESCPVKDCCESKKQEHCGVCNSFPCELLNQFAYDEKQGDNGKRIEQCKKW</sequence>
<dbReference type="InterPro" id="IPR024227">
    <property type="entry name" value="DUF3795"/>
</dbReference>
<evidence type="ECO:0000313" key="1">
    <source>
        <dbReference type="EMBL" id="BCZ47726.1"/>
    </source>
</evidence>
<evidence type="ECO:0000313" key="2">
    <source>
        <dbReference type="Proteomes" id="UP000824633"/>
    </source>
</evidence>
<evidence type="ECO:0008006" key="3">
    <source>
        <dbReference type="Google" id="ProtNLM"/>
    </source>
</evidence>
<organism evidence="1 2">
    <name type="scientific">Clostridium gelidum</name>
    <dbReference type="NCBI Taxonomy" id="704125"/>
    <lineage>
        <taxon>Bacteria</taxon>
        <taxon>Bacillati</taxon>
        <taxon>Bacillota</taxon>
        <taxon>Clostridia</taxon>
        <taxon>Eubacteriales</taxon>
        <taxon>Clostridiaceae</taxon>
        <taxon>Clostridium</taxon>
    </lineage>
</organism>
<proteinExistence type="predicted"/>
<dbReference type="Proteomes" id="UP000824633">
    <property type="component" value="Chromosome"/>
</dbReference>
<accession>A0ABM7T9G2</accession>
<gene>
    <name evidence="1" type="ORF">psyc5s11_37930</name>
</gene>
<dbReference type="Pfam" id="PF12675">
    <property type="entry name" value="DUF3795"/>
    <property type="match status" value="1"/>
</dbReference>